<gene>
    <name evidence="2" type="ORF">STRTUCAR8_00234</name>
</gene>
<feature type="compositionally biased region" description="Basic residues" evidence="1">
    <location>
        <begin position="64"/>
        <end position="73"/>
    </location>
</feature>
<evidence type="ECO:0000313" key="3">
    <source>
        <dbReference type="Proteomes" id="UP000010931"/>
    </source>
</evidence>
<dbReference type="AlphaFoldDB" id="L7F3P8"/>
<evidence type="ECO:0000256" key="1">
    <source>
        <dbReference type="SAM" id="MobiDB-lite"/>
    </source>
</evidence>
<proteinExistence type="predicted"/>
<feature type="compositionally biased region" description="Low complexity" evidence="1">
    <location>
        <begin position="26"/>
        <end position="63"/>
    </location>
</feature>
<evidence type="ECO:0000313" key="2">
    <source>
        <dbReference type="EMBL" id="ELP65245.1"/>
    </source>
</evidence>
<accession>L7F3P8</accession>
<dbReference type="EMBL" id="AEJB01000401">
    <property type="protein sequence ID" value="ELP65245.1"/>
    <property type="molecule type" value="Genomic_DNA"/>
</dbReference>
<organism evidence="2 3">
    <name type="scientific">Streptomyces turgidiscabies (strain Car8)</name>
    <dbReference type="NCBI Taxonomy" id="698760"/>
    <lineage>
        <taxon>Bacteria</taxon>
        <taxon>Bacillati</taxon>
        <taxon>Actinomycetota</taxon>
        <taxon>Actinomycetes</taxon>
        <taxon>Kitasatosporales</taxon>
        <taxon>Streptomycetaceae</taxon>
        <taxon>Streptomyces</taxon>
    </lineage>
</organism>
<reference evidence="2 3" key="1">
    <citation type="journal article" date="2011" name="Plasmid">
        <title>Streptomyces turgidiscabies Car8 contains a modular pathogenicity island that shares virulence genes with other actinobacterial plant pathogens.</title>
        <authorList>
            <person name="Huguet-Tapia J.C."/>
            <person name="Badger J.H."/>
            <person name="Loria R."/>
            <person name="Pettis G.S."/>
        </authorList>
    </citation>
    <scope>NUCLEOTIDE SEQUENCE [LARGE SCALE GENOMIC DNA]</scope>
    <source>
        <strain evidence="2 3">Car8</strain>
    </source>
</reference>
<feature type="non-terminal residue" evidence="2">
    <location>
        <position position="1"/>
    </location>
</feature>
<feature type="region of interest" description="Disordered" evidence="1">
    <location>
        <begin position="139"/>
        <end position="166"/>
    </location>
</feature>
<sequence>APPPARTSPVRPDPAARKPAGGTAGDGVAAVFSDHGPSPTTSTASAPAATPASVPPARAASPRRTTRQPKRWGKIAQRIVPQYLEPDVLRLELIELGDEFRAYQQRPEPDLAVLAELHERKARAFALWADVSGDDSLRQEAHRAETAAQTTREMHANRGGPPVGDEPVVERLLTRQQAVHARTVLDHVATHCPLPEAEARLAVLMLTLRSARAGTGNITGQDLTGWLPNDAEEVLQRLVEADWMILPGTVAEVMASRSENPAAITVPTLLPEQIRPFAFGKTTRAKLSGWAQKIVGDRKIRKKKLGAATRLLALYAAAHTRPDGRLGNTEDDGIHLDQAAAFTALSPEQVAEHAQLLVTADWFTEADTDHGMLRGRLAERVLPLGGLL</sequence>
<comment type="caution">
    <text evidence="2">The sequence shown here is derived from an EMBL/GenBank/DDBJ whole genome shotgun (WGS) entry which is preliminary data.</text>
</comment>
<dbReference type="RefSeq" id="WP_006379704.1">
    <property type="nucleotide sequence ID" value="NZ_AEJB01000401.1"/>
</dbReference>
<feature type="region of interest" description="Disordered" evidence="1">
    <location>
        <begin position="1"/>
        <end position="73"/>
    </location>
</feature>
<dbReference type="Proteomes" id="UP000010931">
    <property type="component" value="Unassembled WGS sequence"/>
</dbReference>
<name>L7F3P8_STRT8</name>
<dbReference type="PATRIC" id="fig|698760.3.peg.5930"/>
<keyword evidence="3" id="KW-1185">Reference proteome</keyword>
<protein>
    <submittedName>
        <fullName evidence="2">Uncharacterized protein</fullName>
    </submittedName>
</protein>